<keyword evidence="2" id="KW-0812">Transmembrane</keyword>
<dbReference type="SMART" id="SM00271">
    <property type="entry name" value="DnaJ"/>
    <property type="match status" value="1"/>
</dbReference>
<evidence type="ECO:0000256" key="6">
    <source>
        <dbReference type="SAM" id="MobiDB-lite"/>
    </source>
</evidence>
<evidence type="ECO:0000313" key="8">
    <source>
        <dbReference type="EMBL" id="CAA7397150.1"/>
    </source>
</evidence>
<name>A0A7I8KHE7_SPIIN</name>
<dbReference type="GO" id="GO:0030544">
    <property type="term" value="F:Hsp70 protein binding"/>
    <property type="evidence" value="ECO:0007669"/>
    <property type="project" value="TreeGrafter"/>
</dbReference>
<evidence type="ECO:0000256" key="1">
    <source>
        <dbReference type="ARBA" id="ARBA00004389"/>
    </source>
</evidence>
<organism evidence="8 9">
    <name type="scientific">Spirodela intermedia</name>
    <name type="common">Intermediate duckweed</name>
    <dbReference type="NCBI Taxonomy" id="51605"/>
    <lineage>
        <taxon>Eukaryota</taxon>
        <taxon>Viridiplantae</taxon>
        <taxon>Streptophyta</taxon>
        <taxon>Embryophyta</taxon>
        <taxon>Tracheophyta</taxon>
        <taxon>Spermatophyta</taxon>
        <taxon>Magnoliopsida</taxon>
        <taxon>Liliopsida</taxon>
        <taxon>Araceae</taxon>
        <taxon>Lemnoideae</taxon>
        <taxon>Spirodela</taxon>
    </lineage>
</organism>
<dbReference type="EMBL" id="LR746269">
    <property type="protein sequence ID" value="CAA7397150.1"/>
    <property type="molecule type" value="Genomic_DNA"/>
</dbReference>
<keyword evidence="3" id="KW-0256">Endoplasmic reticulum</keyword>
<feature type="region of interest" description="Disordered" evidence="6">
    <location>
        <begin position="174"/>
        <end position="195"/>
    </location>
</feature>
<gene>
    <name evidence="8" type="ORF">SI8410_06007815</name>
</gene>
<dbReference type="Pfam" id="PF00226">
    <property type="entry name" value="DnaJ"/>
    <property type="match status" value="1"/>
</dbReference>
<dbReference type="PRINTS" id="PR00625">
    <property type="entry name" value="JDOMAIN"/>
</dbReference>
<dbReference type="InterPro" id="IPR036869">
    <property type="entry name" value="J_dom_sf"/>
</dbReference>
<dbReference type="Gene3D" id="1.10.287.110">
    <property type="entry name" value="DnaJ domain"/>
    <property type="match status" value="1"/>
</dbReference>
<keyword evidence="4" id="KW-1133">Transmembrane helix</keyword>
<comment type="subcellular location">
    <subcellularLocation>
        <location evidence="1">Endoplasmic reticulum membrane</location>
        <topology evidence="1">Single-pass membrane protein</topology>
    </subcellularLocation>
</comment>
<dbReference type="PANTHER" id="PTHR43908">
    <property type="entry name" value="AT29763P-RELATED"/>
    <property type="match status" value="1"/>
</dbReference>
<protein>
    <recommendedName>
        <fullName evidence="7">J domain-containing protein</fullName>
    </recommendedName>
</protein>
<dbReference type="PROSITE" id="PS00636">
    <property type="entry name" value="DNAJ_1"/>
    <property type="match status" value="1"/>
</dbReference>
<keyword evidence="5" id="KW-0472">Membrane</keyword>
<evidence type="ECO:0000256" key="2">
    <source>
        <dbReference type="ARBA" id="ARBA00022692"/>
    </source>
</evidence>
<dbReference type="PROSITE" id="PS50076">
    <property type="entry name" value="DNAJ_2"/>
    <property type="match status" value="1"/>
</dbReference>
<accession>A0A7I8KHE7</accession>
<dbReference type="AlphaFoldDB" id="A0A7I8KHE7"/>
<feature type="region of interest" description="Disordered" evidence="6">
    <location>
        <begin position="52"/>
        <end position="102"/>
    </location>
</feature>
<feature type="compositionally biased region" description="Low complexity" evidence="6">
    <location>
        <begin position="76"/>
        <end position="91"/>
    </location>
</feature>
<feature type="domain" description="J" evidence="7">
    <location>
        <begin position="117"/>
        <end position="181"/>
    </location>
</feature>
<dbReference type="GO" id="GO:0071218">
    <property type="term" value="P:cellular response to misfolded protein"/>
    <property type="evidence" value="ECO:0007669"/>
    <property type="project" value="TreeGrafter"/>
</dbReference>
<dbReference type="Proteomes" id="UP000663760">
    <property type="component" value="Chromosome 6"/>
</dbReference>
<dbReference type="InterPro" id="IPR051100">
    <property type="entry name" value="DnaJ_subfamily_B/C"/>
</dbReference>
<evidence type="ECO:0000259" key="7">
    <source>
        <dbReference type="PROSITE" id="PS50076"/>
    </source>
</evidence>
<reference evidence="8" key="1">
    <citation type="submission" date="2020-02" db="EMBL/GenBank/DDBJ databases">
        <authorList>
            <person name="Scholz U."/>
            <person name="Mascher M."/>
            <person name="Fiebig A."/>
        </authorList>
    </citation>
    <scope>NUCLEOTIDE SEQUENCE</scope>
</reference>
<dbReference type="PANTHER" id="PTHR43908:SF3">
    <property type="entry name" value="AT29763P-RELATED"/>
    <property type="match status" value="1"/>
</dbReference>
<dbReference type="InterPro" id="IPR018253">
    <property type="entry name" value="DnaJ_domain_CS"/>
</dbReference>
<dbReference type="InterPro" id="IPR001623">
    <property type="entry name" value="DnaJ_domain"/>
</dbReference>
<sequence>MDGSKDEALKCLKFGKNALENGDRSPALKFLSKARRLNPSLPVDSLLAQINSAESVPRPEAPQSKGCPDDLRSRRNAGSSSSPSAAASKNRVPSDVSSREYTEEQITVVRQVKKQRDYYEMLRLERNCTVDDVKKAYRKLSLKVHPDKNKAPGAEEAFKAVSKAFQCLHNEESRRRYDLSGSDEPTHHRPPAARHGMNGFSGFYEAEIDPEEIFRNFFFGGMPQPTTPSQTFRFRTGATGGRRTHHDMQGSDGFNLRAVLQILPVILLVLLNFFPSSHPPYMLSKSHPYEQRLETERGVPYFVRSGKFEKEYPYESVERAALEEKIEREYVRIVLHHCRYELQRQRLGLANKTPHCEMFRRYEATASATAAATTA</sequence>
<dbReference type="CDD" id="cd06257">
    <property type="entry name" value="DnaJ"/>
    <property type="match status" value="1"/>
</dbReference>
<evidence type="ECO:0000256" key="4">
    <source>
        <dbReference type="ARBA" id="ARBA00022989"/>
    </source>
</evidence>
<dbReference type="GO" id="GO:0005789">
    <property type="term" value="C:endoplasmic reticulum membrane"/>
    <property type="evidence" value="ECO:0007669"/>
    <property type="project" value="UniProtKB-SubCell"/>
</dbReference>
<dbReference type="InterPro" id="IPR015399">
    <property type="entry name" value="DUF1977_DnaJ-like"/>
</dbReference>
<dbReference type="SUPFAM" id="SSF46565">
    <property type="entry name" value="Chaperone J-domain"/>
    <property type="match status" value="1"/>
</dbReference>
<keyword evidence="9" id="KW-1185">Reference proteome</keyword>
<evidence type="ECO:0000256" key="3">
    <source>
        <dbReference type="ARBA" id="ARBA00022824"/>
    </source>
</evidence>
<dbReference type="OrthoDB" id="10250354at2759"/>
<evidence type="ECO:0000256" key="5">
    <source>
        <dbReference type="ARBA" id="ARBA00023136"/>
    </source>
</evidence>
<evidence type="ECO:0000313" key="9">
    <source>
        <dbReference type="Proteomes" id="UP000663760"/>
    </source>
</evidence>
<proteinExistence type="predicted"/>
<dbReference type="Pfam" id="PF09320">
    <property type="entry name" value="DUF1977"/>
    <property type="match status" value="1"/>
</dbReference>